<dbReference type="RefSeq" id="WP_170194339.1">
    <property type="nucleotide sequence ID" value="NZ_JABBNB010000010.1"/>
</dbReference>
<dbReference type="EMBL" id="JABBNB010000010">
    <property type="protein sequence ID" value="NMO01829.1"/>
    <property type="molecule type" value="Genomic_DNA"/>
</dbReference>
<evidence type="ECO:0000313" key="2">
    <source>
        <dbReference type="EMBL" id="NMO01829.1"/>
    </source>
</evidence>
<proteinExistence type="predicted"/>
<gene>
    <name evidence="2" type="ORF">HH308_11465</name>
</gene>
<evidence type="ECO:0000259" key="1">
    <source>
        <dbReference type="PROSITE" id="PS50801"/>
    </source>
</evidence>
<name>A0A848KUD2_9ACTN</name>
<evidence type="ECO:0000313" key="3">
    <source>
        <dbReference type="Proteomes" id="UP000550729"/>
    </source>
</evidence>
<dbReference type="SUPFAM" id="SSF52091">
    <property type="entry name" value="SpoIIaa-like"/>
    <property type="match status" value="1"/>
</dbReference>
<feature type="domain" description="STAS" evidence="1">
    <location>
        <begin position="32"/>
        <end position="109"/>
    </location>
</feature>
<dbReference type="Proteomes" id="UP000550729">
    <property type="component" value="Unassembled WGS sequence"/>
</dbReference>
<organism evidence="2 3">
    <name type="scientific">Gordonia asplenii</name>
    <dbReference type="NCBI Taxonomy" id="2725283"/>
    <lineage>
        <taxon>Bacteria</taxon>
        <taxon>Bacillati</taxon>
        <taxon>Actinomycetota</taxon>
        <taxon>Actinomycetes</taxon>
        <taxon>Mycobacteriales</taxon>
        <taxon>Gordoniaceae</taxon>
        <taxon>Gordonia</taxon>
    </lineage>
</organism>
<dbReference type="InterPro" id="IPR058548">
    <property type="entry name" value="MlaB-like_STAS"/>
</dbReference>
<dbReference type="InterPro" id="IPR002645">
    <property type="entry name" value="STAS_dom"/>
</dbReference>
<dbReference type="InterPro" id="IPR036513">
    <property type="entry name" value="STAS_dom_sf"/>
</dbReference>
<reference evidence="2 3" key="1">
    <citation type="submission" date="2020-04" db="EMBL/GenBank/DDBJ databases">
        <title>Gordonia sp. nov. TBRC 11910.</title>
        <authorList>
            <person name="Suriyachadkun C."/>
        </authorList>
    </citation>
    <scope>NUCLEOTIDE SEQUENCE [LARGE SCALE GENOMIC DNA]</scope>
    <source>
        <strain evidence="2 3">TBRC 11910</strain>
    </source>
</reference>
<comment type="caution">
    <text evidence="2">The sequence shown here is derived from an EMBL/GenBank/DDBJ whole genome shotgun (WGS) entry which is preliminary data.</text>
</comment>
<protein>
    <submittedName>
        <fullName evidence="2">STAS domain-containing protein</fullName>
    </submittedName>
</protein>
<accession>A0A848KUD2</accession>
<dbReference type="AlphaFoldDB" id="A0A848KUD2"/>
<keyword evidence="3" id="KW-1185">Reference proteome</keyword>
<dbReference type="CDD" id="cd07043">
    <property type="entry name" value="STAS_anti-anti-sigma_factors"/>
    <property type="match status" value="1"/>
</dbReference>
<dbReference type="Gene3D" id="3.30.750.24">
    <property type="entry name" value="STAS domain"/>
    <property type="match status" value="1"/>
</dbReference>
<dbReference type="PROSITE" id="PS50801">
    <property type="entry name" value="STAS"/>
    <property type="match status" value="1"/>
</dbReference>
<sequence>MLLHSDFDHCLPSGPAQIDICLPPPFSSHQPILMVVTGEIDASNIDLIGSESASLLLDPADIALDLRAVTFMSAGGLQLLMELSEFANSHGVECAVITSPPIDRLLNVLASRPSWAFSTFAALQAHEVFDNTGTG</sequence>
<dbReference type="Pfam" id="PF13466">
    <property type="entry name" value="STAS_2"/>
    <property type="match status" value="1"/>
</dbReference>